<evidence type="ECO:0000256" key="17">
    <source>
        <dbReference type="ARBA" id="ARBA00044152"/>
    </source>
</evidence>
<evidence type="ECO:0000313" key="20">
    <source>
        <dbReference type="EMBL" id="RIA95037.1"/>
    </source>
</evidence>
<keyword evidence="9" id="KW-0498">Mitosis</keyword>
<evidence type="ECO:0000256" key="19">
    <source>
        <dbReference type="SAM" id="MobiDB-lite"/>
    </source>
</evidence>
<dbReference type="AlphaFoldDB" id="A0A397TFA3"/>
<keyword evidence="13" id="KW-0206">Cytoskeleton</keyword>
<evidence type="ECO:0000256" key="2">
    <source>
        <dbReference type="ARBA" id="ARBA00004186"/>
    </source>
</evidence>
<evidence type="ECO:0000256" key="13">
    <source>
        <dbReference type="ARBA" id="ARBA00023212"/>
    </source>
</evidence>
<dbReference type="InterPro" id="IPR013960">
    <property type="entry name" value="DASH_Duo1"/>
</dbReference>
<comment type="subcellular location">
    <subcellularLocation>
        <location evidence="3">Chromosome</location>
        <location evidence="3">Centromere</location>
        <location evidence="3">Kinetochore</location>
    </subcellularLocation>
    <subcellularLocation>
        <location evidence="2">Cytoplasm</location>
        <location evidence="2">Cytoskeleton</location>
        <location evidence="2">Spindle</location>
    </subcellularLocation>
    <subcellularLocation>
        <location evidence="1">Nucleus</location>
    </subcellularLocation>
</comment>
<dbReference type="Pfam" id="PF08651">
    <property type="entry name" value="DASH_Duo1"/>
    <property type="match status" value="1"/>
</dbReference>
<evidence type="ECO:0000256" key="3">
    <source>
        <dbReference type="ARBA" id="ARBA00004629"/>
    </source>
</evidence>
<keyword evidence="10" id="KW-0159">Chromosome partition</keyword>
<keyword evidence="6" id="KW-0963">Cytoplasm</keyword>
<comment type="similarity">
    <text evidence="4">Belongs to the DASH complex DUO1 family.</text>
</comment>
<evidence type="ECO:0000256" key="1">
    <source>
        <dbReference type="ARBA" id="ARBA00004123"/>
    </source>
</evidence>
<evidence type="ECO:0000256" key="8">
    <source>
        <dbReference type="ARBA" id="ARBA00022701"/>
    </source>
</evidence>
<dbReference type="GO" id="GO:0042729">
    <property type="term" value="C:DASH complex"/>
    <property type="evidence" value="ECO:0007669"/>
    <property type="project" value="InterPro"/>
</dbReference>
<dbReference type="EMBL" id="QKYT01000069">
    <property type="protein sequence ID" value="RIA95037.1"/>
    <property type="molecule type" value="Genomic_DNA"/>
</dbReference>
<evidence type="ECO:0000256" key="12">
    <source>
        <dbReference type="ARBA" id="ARBA00023054"/>
    </source>
</evidence>
<dbReference type="OrthoDB" id="5599235at2759"/>
<gene>
    <name evidence="20" type="ORF">C1645_758652</name>
</gene>
<evidence type="ECO:0000256" key="9">
    <source>
        <dbReference type="ARBA" id="ARBA00022776"/>
    </source>
</evidence>
<evidence type="ECO:0000256" key="4">
    <source>
        <dbReference type="ARBA" id="ARBA00005366"/>
    </source>
</evidence>
<reference evidence="20" key="1">
    <citation type="submission" date="2018-06" db="EMBL/GenBank/DDBJ databases">
        <title>Comparative genomics reveals the genomic features of Rhizophagus irregularis, R. cerebriforme, R. diaphanum and Gigaspora rosea, and their symbiotic lifestyle signature.</title>
        <authorList>
            <person name="Morin E."/>
            <person name="San Clemente H."/>
            <person name="Chen E.C.H."/>
            <person name="De La Providencia I."/>
            <person name="Hainaut M."/>
            <person name="Kuo A."/>
            <person name="Kohler A."/>
            <person name="Murat C."/>
            <person name="Tang N."/>
            <person name="Roy S."/>
            <person name="Loubradou J."/>
            <person name="Henrissat B."/>
            <person name="Grigoriev I.V."/>
            <person name="Corradi N."/>
            <person name="Roux C."/>
            <person name="Martin F.M."/>
        </authorList>
    </citation>
    <scope>NUCLEOTIDE SEQUENCE [LARGE SCALE GENOMIC DNA]</scope>
    <source>
        <strain evidence="20">DAOM 227022</strain>
    </source>
</reference>
<keyword evidence="15" id="KW-0131">Cell cycle</keyword>
<sequence length="195" mass="22719">MSSPIGVSTPTINDQEFPDNSLLNDNDSLIWFTDHENTPRAKNIYNEFDSLISENNNYYHPHLDDFDFTKDDDVSPISIDTVISPDYTNHSLENFLPDYLTNDNRKEENSLKKEYDTLLKMNEMFEKINNNMNQARINLQQFSTTVEQTDQLLDLWIGILSQSIHTQQILCDPSWLGDSIEKMRILEEQAQQPPK</sequence>
<feature type="region of interest" description="Disordered" evidence="19">
    <location>
        <begin position="1"/>
        <end position="20"/>
    </location>
</feature>
<dbReference type="STRING" id="658196.A0A397TFA3"/>
<comment type="caution">
    <text evidence="20">The sequence shown here is derived from an EMBL/GenBank/DDBJ whole genome shotgun (WGS) entry which is preliminary data.</text>
</comment>
<keyword evidence="16" id="KW-0137">Centromere</keyword>
<evidence type="ECO:0000313" key="21">
    <source>
        <dbReference type="Proteomes" id="UP000265703"/>
    </source>
</evidence>
<evidence type="ECO:0000256" key="15">
    <source>
        <dbReference type="ARBA" id="ARBA00023306"/>
    </source>
</evidence>
<dbReference type="GO" id="GO:0051301">
    <property type="term" value="P:cell division"/>
    <property type="evidence" value="ECO:0007669"/>
    <property type="project" value="UniProtKB-KW"/>
</dbReference>
<dbReference type="GO" id="GO:0007059">
    <property type="term" value="P:chromosome segregation"/>
    <property type="evidence" value="ECO:0007669"/>
    <property type="project" value="UniProtKB-KW"/>
</dbReference>
<evidence type="ECO:0000256" key="5">
    <source>
        <dbReference type="ARBA" id="ARBA00022454"/>
    </source>
</evidence>
<proteinExistence type="inferred from homology"/>
<organism evidence="20 21">
    <name type="scientific">Glomus cerebriforme</name>
    <dbReference type="NCBI Taxonomy" id="658196"/>
    <lineage>
        <taxon>Eukaryota</taxon>
        <taxon>Fungi</taxon>
        <taxon>Fungi incertae sedis</taxon>
        <taxon>Mucoromycota</taxon>
        <taxon>Glomeromycotina</taxon>
        <taxon>Glomeromycetes</taxon>
        <taxon>Glomerales</taxon>
        <taxon>Glomeraceae</taxon>
        <taxon>Glomus</taxon>
    </lineage>
</organism>
<evidence type="ECO:0000256" key="16">
    <source>
        <dbReference type="ARBA" id="ARBA00023328"/>
    </source>
</evidence>
<keyword evidence="21" id="KW-1185">Reference proteome</keyword>
<keyword evidence="8" id="KW-0493">Microtubule</keyword>
<dbReference type="Proteomes" id="UP000265703">
    <property type="component" value="Unassembled WGS sequence"/>
</dbReference>
<evidence type="ECO:0000256" key="14">
    <source>
        <dbReference type="ARBA" id="ARBA00023242"/>
    </source>
</evidence>
<dbReference type="GO" id="GO:0005874">
    <property type="term" value="C:microtubule"/>
    <property type="evidence" value="ECO:0007669"/>
    <property type="project" value="UniProtKB-KW"/>
</dbReference>
<keyword evidence="7" id="KW-0132">Cell division</keyword>
<name>A0A397TFA3_9GLOM</name>
<protein>
    <recommendedName>
        <fullName evidence="17">DASH complex subunit DUO1</fullName>
    </recommendedName>
    <alternativeName>
        <fullName evidence="18">Outer kinetochore protein DUO1</fullName>
    </alternativeName>
</protein>
<dbReference type="PANTHER" id="PTHR28216:SF1">
    <property type="entry name" value="DASH COMPLEX SUBUNIT DUO1"/>
    <property type="match status" value="1"/>
</dbReference>
<evidence type="ECO:0000256" key="7">
    <source>
        <dbReference type="ARBA" id="ARBA00022618"/>
    </source>
</evidence>
<evidence type="ECO:0000256" key="11">
    <source>
        <dbReference type="ARBA" id="ARBA00022838"/>
    </source>
</evidence>
<dbReference type="GO" id="GO:0000278">
    <property type="term" value="P:mitotic cell cycle"/>
    <property type="evidence" value="ECO:0007669"/>
    <property type="project" value="InterPro"/>
</dbReference>
<evidence type="ECO:0000256" key="10">
    <source>
        <dbReference type="ARBA" id="ARBA00022829"/>
    </source>
</evidence>
<accession>A0A397TFA3</accession>
<evidence type="ECO:0000256" key="6">
    <source>
        <dbReference type="ARBA" id="ARBA00022490"/>
    </source>
</evidence>
<keyword evidence="14" id="KW-0539">Nucleus</keyword>
<keyword evidence="5" id="KW-0158">Chromosome</keyword>
<dbReference type="PANTHER" id="PTHR28216">
    <property type="entry name" value="DASH COMPLEX SUBUNIT DUO1"/>
    <property type="match status" value="1"/>
</dbReference>
<feature type="compositionally biased region" description="Polar residues" evidence="19">
    <location>
        <begin position="1"/>
        <end position="14"/>
    </location>
</feature>
<keyword evidence="11" id="KW-0995">Kinetochore</keyword>
<keyword evidence="12" id="KW-0175">Coiled coil</keyword>
<evidence type="ECO:0000256" key="18">
    <source>
        <dbReference type="ARBA" id="ARBA00044358"/>
    </source>
</evidence>
<dbReference type="GO" id="GO:0072686">
    <property type="term" value="C:mitotic spindle"/>
    <property type="evidence" value="ECO:0007669"/>
    <property type="project" value="InterPro"/>
</dbReference>